<evidence type="ECO:0000313" key="3">
    <source>
        <dbReference type="EMBL" id="OOP70166.1"/>
    </source>
</evidence>
<feature type="transmembrane region" description="Helical" evidence="2">
    <location>
        <begin position="608"/>
        <end position="633"/>
    </location>
</feature>
<keyword evidence="2" id="KW-1133">Transmembrane helix</keyword>
<name>A0A8E2IBA2_9BACI</name>
<keyword evidence="2" id="KW-0812">Transmembrane</keyword>
<protein>
    <submittedName>
        <fullName evidence="3">Uncharacterized protein</fullName>
    </submittedName>
</protein>
<evidence type="ECO:0000256" key="2">
    <source>
        <dbReference type="SAM" id="Phobius"/>
    </source>
</evidence>
<feature type="coiled-coil region" evidence="1">
    <location>
        <begin position="25"/>
        <end position="87"/>
    </location>
</feature>
<dbReference type="Proteomes" id="UP000189761">
    <property type="component" value="Unassembled WGS sequence"/>
</dbReference>
<accession>A0A8E2IBA2</accession>
<evidence type="ECO:0000313" key="4">
    <source>
        <dbReference type="Proteomes" id="UP000189761"/>
    </source>
</evidence>
<keyword evidence="1" id="KW-0175">Coiled coil</keyword>
<comment type="caution">
    <text evidence="3">The sequence shown here is derived from an EMBL/GenBank/DDBJ whole genome shotgun (WGS) entry which is preliminary data.</text>
</comment>
<proteinExistence type="predicted"/>
<dbReference type="Gene3D" id="1.20.120.20">
    <property type="entry name" value="Apolipoprotein"/>
    <property type="match status" value="2"/>
</dbReference>
<feature type="transmembrane region" description="Helical" evidence="2">
    <location>
        <begin position="573"/>
        <end position="601"/>
    </location>
</feature>
<sequence length="1473" mass="160005">MAGSNKIKGITIEIGSDTVGLEKALSDVNKQSTKLQTELKDVERLLKFNPGNAELLAQKQKLLADQIQTTTQKLNQLKEAQSQVDQQFAQGKISEEQYRAFNRELVATQSVLDGLKGKLSIVNQEQDNIAKSTRQLNTLFEATGTSVDNFSSALGGRLTNAIKNGTASSRQLEDAINKVGVTALGTNADLDKMKRALSKVDDGGSLKSVRKELSQVAKEAENAGDKVNGFGAELSGVVGALAAGGGIAATIEKALDTSSLKTKVDIAFEVPEESKESIREVIRNLEAYGVDGAEALEGVRRQWALNKTASDEANSSIVKGASVISQAYAGIDFIELIQEVNELSGEIGVSNDRALALTNSLLKAGFPPEQLDTIAEYGKQMKDAGFSAKEIQAIFEAGINTKTWNIDNLNDGVKEARLQMASFGLGVSKDMKPLINSTGISVKKFEDWGKAVAKGGEDGSKAMSEVATWLEGIKDKTVQNELATKVFGTKWEDQGQNMIAVFKGVSDATDKTKQNQEQLNDAISKMNADPAVQLKQAFADLKTAAEPFLLKVAELVSKIAEWVKENPTLAATIVAVGTALGVLVGIATTLAPIFTALSLAVGALEIGLLPLIGIIAGIVAAIALLVAAGVAIYQNWDEIKAKAIEVWGVIKDFLSSTWEGIKSTAESVWTGIKDFFSGIWEGITTAATSIWDGVTAVWTSTVETLKSIFTPIVDFFTSTWDSVSSAFSNAWNNIKKVLETSWNAIKTVAQSSWEIIKNVILGPVLLLIDLLKGDFDGFKSHLSQIWNNIKTAASTAWNAIKTAISTIIKAFVDGAKSVFEGFKTAISTIWNAMKTTASTVWNGIKSAISSIVNAIKTTVVSVWNAIKTAISTIINGIKSTATSIWNGIKSSITSIVNGMKTAITNVWENIKSATKTAFDQVVKFIKDPLKAVDLFSIGKDIIQGLLNGIGSLAKSVWDKAKDIANGIGDSIKKALGIHSPSRVTTKLGEHTGEGFAKGISNKQKEAEKAAKKNAQAAAKNFKEALDKENYRFKMGEVDAQAHIKSLEKIRAQYAKTPEQVRKINLEIEKIRQDSVKKQAELLKQQFEQSKSYIEKKKQMNELSLADELAAWERVQARYKVGSKEREEAEQNVFRVKKEIHDKLTSLNEEYVTKVQEINQKLIDEENALNAEYQKAVEDRTRSLYSFAGIFDEVSQKADVTGDKLLKNLEDQVSIFSEWATNIQQLAEKGIDKGLLAELREMGPKAAAEVAALNSMTDSQLQDFVRLWKVKNELARLQATSELEGLKTDTKKKIDELHKNANSQLEQLKTDWTKKVKDIRSGTTAEFNAMKASMNSIGQNTIKGLMNGLSSMTGPLLQQAREIANSISSTISKALDIHSPSRVMMRLGEYTGQGLAEGMKNSIRGITYQANELARAAVPSVPGSEVTSGNASGSQLPPIEQNFNFYQPNPSPYDVSRKTKQAMVQWGMEFNLGR</sequence>
<dbReference type="SUPFAM" id="SSF48371">
    <property type="entry name" value="ARM repeat"/>
    <property type="match status" value="1"/>
</dbReference>
<evidence type="ECO:0000256" key="1">
    <source>
        <dbReference type="SAM" id="Coils"/>
    </source>
</evidence>
<dbReference type="PANTHER" id="PTHR37813">
    <property type="entry name" value="FELS-2 PROPHAGE PROTEIN"/>
    <property type="match status" value="1"/>
</dbReference>
<keyword evidence="4" id="KW-1185">Reference proteome</keyword>
<keyword evidence="2" id="KW-0472">Membrane</keyword>
<dbReference type="EMBL" id="MTLA01000012">
    <property type="protein sequence ID" value="OOP70166.1"/>
    <property type="molecule type" value="Genomic_DNA"/>
</dbReference>
<gene>
    <name evidence="3" type="ORF">BWZ43_01075</name>
</gene>
<reference evidence="3 4" key="1">
    <citation type="submission" date="2017-01" db="EMBL/GenBank/DDBJ databases">
        <title>Draft genome sequence of Bacillus oleronius.</title>
        <authorList>
            <person name="Allam M."/>
        </authorList>
    </citation>
    <scope>NUCLEOTIDE SEQUENCE [LARGE SCALE GENOMIC DNA]</scope>
    <source>
        <strain evidence="3 4">DSM 9356</strain>
    </source>
</reference>
<organism evidence="3 4">
    <name type="scientific">Heyndrickxia oleronia</name>
    <dbReference type="NCBI Taxonomy" id="38875"/>
    <lineage>
        <taxon>Bacteria</taxon>
        <taxon>Bacillati</taxon>
        <taxon>Bacillota</taxon>
        <taxon>Bacilli</taxon>
        <taxon>Bacillales</taxon>
        <taxon>Bacillaceae</taxon>
        <taxon>Heyndrickxia</taxon>
    </lineage>
</organism>
<dbReference type="RefSeq" id="WP_078109224.1">
    <property type="nucleotide sequence ID" value="NZ_CP065424.1"/>
</dbReference>
<dbReference type="PANTHER" id="PTHR37813:SF1">
    <property type="entry name" value="FELS-2 PROPHAGE PROTEIN"/>
    <property type="match status" value="1"/>
</dbReference>
<feature type="coiled-coil region" evidence="1">
    <location>
        <begin position="1147"/>
        <end position="1178"/>
    </location>
</feature>
<dbReference type="InterPro" id="IPR016024">
    <property type="entry name" value="ARM-type_fold"/>
</dbReference>